<dbReference type="Proteomes" id="UP001500279">
    <property type="component" value="Unassembled WGS sequence"/>
</dbReference>
<comment type="caution">
    <text evidence="1">The sequence shown here is derived from an EMBL/GenBank/DDBJ whole genome shotgun (WGS) entry which is preliminary data.</text>
</comment>
<keyword evidence="2" id="KW-1185">Reference proteome</keyword>
<organism evidence="1 2">
    <name type="scientific">Ideonella azotifigens</name>
    <dbReference type="NCBI Taxonomy" id="513160"/>
    <lineage>
        <taxon>Bacteria</taxon>
        <taxon>Pseudomonadati</taxon>
        <taxon>Pseudomonadota</taxon>
        <taxon>Betaproteobacteria</taxon>
        <taxon>Burkholderiales</taxon>
        <taxon>Sphaerotilaceae</taxon>
        <taxon>Ideonella</taxon>
    </lineage>
</organism>
<evidence type="ECO:0008006" key="3">
    <source>
        <dbReference type="Google" id="ProtNLM"/>
    </source>
</evidence>
<gene>
    <name evidence="1" type="ORF">GCM10009107_42340</name>
</gene>
<protein>
    <recommendedName>
        <fullName evidence="3">Glycosyltransferase</fullName>
    </recommendedName>
</protein>
<name>A0ABP3VIF3_9BURK</name>
<dbReference type="Gene3D" id="3.40.50.2000">
    <property type="entry name" value="Glycogen Phosphorylase B"/>
    <property type="match status" value="1"/>
</dbReference>
<evidence type="ECO:0000313" key="2">
    <source>
        <dbReference type="Proteomes" id="UP001500279"/>
    </source>
</evidence>
<sequence length="434" mass="47330">MRARRRLYVFSPLPPQRNGLADYLVEYLALLAQDFDLHTVTQARLLPDAQQALAALPITVLSEAQFLALQPDPAAQTLFNLGNNGDCVYMLDHLRAFPGAVIVHDVSLFYLHQLALQRARADSLFGHWLAEEGHAIPGEFLQRDGALHSTPGLLYQECLMLRRVVGSGQGLMVHTRYAERRLRGAVHGLPLGAEQGRPLLRMPHFVLPPPTLPADRRAEVLAKFSVSADAFLMLVPGFLTGNKMLYEVLAAFRQVQAQCPGSQLLLAGEERADEYPVSQRIAAWWPEGDGPEVSGYLDAEELDVLLGRADLSFVLRYPTYGESSGILPRAALGGGQVLTVDIGAYPEFQSPQVRTVPVGGPCVPALVEGILRAFRQWQGDTAAARASRQAEEATRQQALAPALLYPGLRDWLDQSWRMAQPVGAAPAPTVGAGS</sequence>
<dbReference type="SUPFAM" id="SSF53756">
    <property type="entry name" value="UDP-Glycosyltransferase/glycogen phosphorylase"/>
    <property type="match status" value="1"/>
</dbReference>
<proteinExistence type="predicted"/>
<accession>A0ABP3VIF3</accession>
<reference evidence="2" key="1">
    <citation type="journal article" date="2019" name="Int. J. Syst. Evol. Microbiol.">
        <title>The Global Catalogue of Microorganisms (GCM) 10K type strain sequencing project: providing services to taxonomists for standard genome sequencing and annotation.</title>
        <authorList>
            <consortium name="The Broad Institute Genomics Platform"/>
            <consortium name="The Broad Institute Genome Sequencing Center for Infectious Disease"/>
            <person name="Wu L."/>
            <person name="Ma J."/>
        </authorList>
    </citation>
    <scope>NUCLEOTIDE SEQUENCE [LARGE SCALE GENOMIC DNA]</scope>
    <source>
        <strain evidence="2">JCM 15503</strain>
    </source>
</reference>
<evidence type="ECO:0000313" key="1">
    <source>
        <dbReference type="EMBL" id="GAA0760141.1"/>
    </source>
</evidence>
<dbReference type="EMBL" id="BAAAEW010000026">
    <property type="protein sequence ID" value="GAA0760141.1"/>
    <property type="molecule type" value="Genomic_DNA"/>
</dbReference>